<evidence type="ECO:0000313" key="6">
    <source>
        <dbReference type="EMBL" id="TYP93565.1"/>
    </source>
</evidence>
<evidence type="ECO:0000313" key="7">
    <source>
        <dbReference type="Proteomes" id="UP000324595"/>
    </source>
</evidence>
<dbReference type="SUPFAM" id="SSF103481">
    <property type="entry name" value="Multidrug resistance efflux transporter EmrE"/>
    <property type="match status" value="1"/>
</dbReference>
<dbReference type="PANTHER" id="PTHR36116">
    <property type="entry name" value="UPF0060 MEMBRANE PROTEIN YNFA"/>
    <property type="match status" value="1"/>
</dbReference>
<sequence length="110" mass="12358">MVYLKSIFYFILAGLLEIGGGYLVWIWLRDSKSWMYGLSGMVVLALYGFIPTLQPANFGRVYAAYGGVFIILSMLWGWKVDGIKPDTYDLVGALFALIGVIIMMYWPRGG</sequence>
<comment type="caution">
    <text evidence="6">The sequence shown here is derived from an EMBL/GenBank/DDBJ whole genome shotgun (WGS) entry which is preliminary data.</text>
</comment>
<dbReference type="PANTHER" id="PTHR36116:SF1">
    <property type="entry name" value="UPF0060 MEMBRANE PROTEIN YNFA"/>
    <property type="match status" value="1"/>
</dbReference>
<dbReference type="AlphaFoldDB" id="A0A5D3YJ27"/>
<dbReference type="InterPro" id="IPR037185">
    <property type="entry name" value="EmrE-like"/>
</dbReference>
<dbReference type="HAMAP" id="MF_00010">
    <property type="entry name" value="UPF0060"/>
    <property type="match status" value="1"/>
</dbReference>
<evidence type="ECO:0000256" key="5">
    <source>
        <dbReference type="HAMAP-Rule" id="MF_00010"/>
    </source>
</evidence>
<dbReference type="OrthoDB" id="123240at2"/>
<keyword evidence="7" id="KW-1185">Reference proteome</keyword>
<evidence type="ECO:0000256" key="3">
    <source>
        <dbReference type="ARBA" id="ARBA00022989"/>
    </source>
</evidence>
<feature type="transmembrane region" description="Helical" evidence="5">
    <location>
        <begin position="7"/>
        <end position="28"/>
    </location>
</feature>
<keyword evidence="4 5" id="KW-0472">Membrane</keyword>
<dbReference type="NCBIfam" id="NF002586">
    <property type="entry name" value="PRK02237.1"/>
    <property type="match status" value="1"/>
</dbReference>
<feature type="transmembrane region" description="Helical" evidence="5">
    <location>
        <begin position="62"/>
        <end position="78"/>
    </location>
</feature>
<reference evidence="6 7" key="1">
    <citation type="submission" date="2019-07" db="EMBL/GenBank/DDBJ databases">
        <title>Genomic Encyclopedia of Archaeal and Bacterial Type Strains, Phase II (KMG-II): from individual species to whole genera.</title>
        <authorList>
            <person name="Goeker M."/>
        </authorList>
    </citation>
    <scope>NUCLEOTIDE SEQUENCE [LARGE SCALE GENOMIC DNA]</scope>
    <source>
        <strain evidence="6 7">DSM 21935</strain>
    </source>
</reference>
<comment type="subcellular location">
    <subcellularLocation>
        <location evidence="5">Cell membrane</location>
        <topology evidence="5">Multi-pass membrane protein</topology>
    </subcellularLocation>
</comment>
<feature type="transmembrane region" description="Helical" evidence="5">
    <location>
        <begin position="34"/>
        <end position="50"/>
    </location>
</feature>
<dbReference type="Pfam" id="PF02694">
    <property type="entry name" value="UPF0060"/>
    <property type="match status" value="1"/>
</dbReference>
<feature type="transmembrane region" description="Helical" evidence="5">
    <location>
        <begin position="90"/>
        <end position="107"/>
    </location>
</feature>
<organism evidence="6 7">
    <name type="scientific">Fodinibius salinus</name>
    <dbReference type="NCBI Taxonomy" id="860790"/>
    <lineage>
        <taxon>Bacteria</taxon>
        <taxon>Pseudomonadati</taxon>
        <taxon>Balneolota</taxon>
        <taxon>Balneolia</taxon>
        <taxon>Balneolales</taxon>
        <taxon>Balneolaceae</taxon>
        <taxon>Fodinibius</taxon>
    </lineage>
</organism>
<dbReference type="InterPro" id="IPR003844">
    <property type="entry name" value="UPF0060"/>
</dbReference>
<proteinExistence type="inferred from homology"/>
<evidence type="ECO:0000256" key="1">
    <source>
        <dbReference type="ARBA" id="ARBA00022475"/>
    </source>
</evidence>
<keyword evidence="1 5" id="KW-1003">Cell membrane</keyword>
<dbReference type="EMBL" id="VNHY01000002">
    <property type="protein sequence ID" value="TYP93565.1"/>
    <property type="molecule type" value="Genomic_DNA"/>
</dbReference>
<accession>A0A5D3YJ27</accession>
<gene>
    <name evidence="6" type="ORF">LX73_1271</name>
</gene>
<evidence type="ECO:0000256" key="2">
    <source>
        <dbReference type="ARBA" id="ARBA00022692"/>
    </source>
</evidence>
<dbReference type="RefSeq" id="WP_148898629.1">
    <property type="nucleotide sequence ID" value="NZ_VNHY01000002.1"/>
</dbReference>
<name>A0A5D3YJ27_9BACT</name>
<keyword evidence="3 5" id="KW-1133">Transmembrane helix</keyword>
<comment type="similarity">
    <text evidence="5">Belongs to the UPF0060 family.</text>
</comment>
<dbReference type="Proteomes" id="UP000324595">
    <property type="component" value="Unassembled WGS sequence"/>
</dbReference>
<dbReference type="GO" id="GO:0005886">
    <property type="term" value="C:plasma membrane"/>
    <property type="evidence" value="ECO:0007669"/>
    <property type="project" value="UniProtKB-SubCell"/>
</dbReference>
<protein>
    <submittedName>
        <fullName evidence="6">Small multidrug resistance family-3 protein</fullName>
    </submittedName>
</protein>
<evidence type="ECO:0000256" key="4">
    <source>
        <dbReference type="ARBA" id="ARBA00023136"/>
    </source>
</evidence>
<keyword evidence="2 5" id="KW-0812">Transmembrane</keyword>